<keyword evidence="3" id="KW-1185">Reference proteome</keyword>
<evidence type="ECO:0000313" key="3">
    <source>
        <dbReference type="Proteomes" id="UP001642409"/>
    </source>
</evidence>
<evidence type="ECO:0000313" key="2">
    <source>
        <dbReference type="EMBL" id="CAL6006041.1"/>
    </source>
</evidence>
<accession>A0AA86NC88</accession>
<sequence>MIPTYEFLSDSDSTVNNVKYNFLYIQEAYANKKKVESSFEAKSITEDLEYDLRERLKSIYVQLLTNIHFLLVITLKPSSYFTGLINYIRKRGESSNLNFLFYIRIFGLPVLYNQGIGDVTLLFICKLDVSRLLFLELDLEARSSRIPVLFAIYYGEGTLSLK</sequence>
<dbReference type="AlphaFoldDB" id="A0AA86NC88"/>
<organism evidence="1">
    <name type="scientific">Hexamita inflata</name>
    <dbReference type="NCBI Taxonomy" id="28002"/>
    <lineage>
        <taxon>Eukaryota</taxon>
        <taxon>Metamonada</taxon>
        <taxon>Diplomonadida</taxon>
        <taxon>Hexamitidae</taxon>
        <taxon>Hexamitinae</taxon>
        <taxon>Hexamita</taxon>
    </lineage>
</organism>
<proteinExistence type="predicted"/>
<name>A0AA86NC88_9EUKA</name>
<protein>
    <submittedName>
        <fullName evidence="2">Hypothetical_protein</fullName>
    </submittedName>
</protein>
<dbReference type="Proteomes" id="UP001642409">
    <property type="component" value="Unassembled WGS sequence"/>
</dbReference>
<reference evidence="1" key="1">
    <citation type="submission" date="2023-06" db="EMBL/GenBank/DDBJ databases">
        <authorList>
            <person name="Kurt Z."/>
        </authorList>
    </citation>
    <scope>NUCLEOTIDE SEQUENCE</scope>
</reference>
<gene>
    <name evidence="2" type="ORF">HINF_LOCUS19964</name>
    <name evidence="1" type="ORF">HINF_LOCUS4235</name>
</gene>
<comment type="caution">
    <text evidence="1">The sequence shown here is derived from an EMBL/GenBank/DDBJ whole genome shotgun (WGS) entry which is preliminary data.</text>
</comment>
<dbReference type="EMBL" id="CATOUU010000108">
    <property type="protein sequence ID" value="CAI9916590.1"/>
    <property type="molecule type" value="Genomic_DNA"/>
</dbReference>
<reference evidence="2 3" key="2">
    <citation type="submission" date="2024-07" db="EMBL/GenBank/DDBJ databases">
        <authorList>
            <person name="Akdeniz Z."/>
        </authorList>
    </citation>
    <scope>NUCLEOTIDE SEQUENCE [LARGE SCALE GENOMIC DNA]</scope>
</reference>
<dbReference type="EMBL" id="CAXDID020000053">
    <property type="protein sequence ID" value="CAL6006041.1"/>
    <property type="molecule type" value="Genomic_DNA"/>
</dbReference>
<evidence type="ECO:0000313" key="1">
    <source>
        <dbReference type="EMBL" id="CAI9916590.1"/>
    </source>
</evidence>